<dbReference type="InterPro" id="IPR020045">
    <property type="entry name" value="DNA_polI_H3TH"/>
</dbReference>
<dbReference type="GO" id="GO:0033567">
    <property type="term" value="P:DNA replication, Okazaki fragment processing"/>
    <property type="evidence" value="ECO:0007669"/>
    <property type="project" value="InterPro"/>
</dbReference>
<sequence length="373" mass="40797">MIDAYALIYRSYFAFISRPLTNAAGENTSAPFGFTRFLLDIREQFQPDYMAIVFDAGNSFRDQEYPAYKATREKMPDDLRESIGRVRDIVEAFHDPVVELDGYEADDVIGTLAIKAREVGLEAVIVSGDKDFYQLVQPGIHLMNPGRGGATGVAAEWVTEKNAIKKFGIPPSQVTDYLALVGDASDNIPGARGIGPKTALKLLGQYPSVEELLEHAEKVEPARASKSLQENADDVRLSKRLVRIMTDLDVPLDLEALKVGEPNNAALRDIFVGLEFRRLAEHYAMAAQAQGNTGTSELEQQETDYQLVDSVDILEDIVTAVRAAGQVTVAAEASTKDPLCGALVGIAMSVKTGLAWYLPLAHVQPFELTFEGE</sequence>
<feature type="domain" description="5'-3' exonuclease" evidence="4">
    <location>
        <begin position="2"/>
        <end position="260"/>
    </location>
</feature>
<dbReference type="GO" id="GO:0017108">
    <property type="term" value="F:5'-flap endonuclease activity"/>
    <property type="evidence" value="ECO:0007669"/>
    <property type="project" value="InterPro"/>
</dbReference>
<evidence type="ECO:0000313" key="5">
    <source>
        <dbReference type="EMBL" id="SVA56092.1"/>
    </source>
</evidence>
<dbReference type="InterPro" id="IPR020046">
    <property type="entry name" value="5-3_exonucl_a-hlix_arch_N"/>
</dbReference>
<keyword evidence="3" id="KW-0238">DNA-binding</keyword>
<evidence type="ECO:0000256" key="1">
    <source>
        <dbReference type="ARBA" id="ARBA00022722"/>
    </source>
</evidence>
<dbReference type="FunFam" id="1.10.150.20:FF:000003">
    <property type="entry name" value="DNA polymerase I"/>
    <property type="match status" value="1"/>
</dbReference>
<feature type="non-terminal residue" evidence="5">
    <location>
        <position position="373"/>
    </location>
</feature>
<protein>
    <recommendedName>
        <fullName evidence="4">5'-3' exonuclease domain-containing protein</fullName>
    </recommendedName>
</protein>
<evidence type="ECO:0000256" key="3">
    <source>
        <dbReference type="ARBA" id="ARBA00023125"/>
    </source>
</evidence>
<dbReference type="InterPro" id="IPR038969">
    <property type="entry name" value="FEN"/>
</dbReference>
<dbReference type="Gene3D" id="3.30.420.10">
    <property type="entry name" value="Ribonuclease H-like superfamily/Ribonuclease H"/>
    <property type="match status" value="1"/>
</dbReference>
<dbReference type="InterPro" id="IPR002421">
    <property type="entry name" value="5-3_exonuclease"/>
</dbReference>
<dbReference type="GO" id="GO:0003677">
    <property type="term" value="F:DNA binding"/>
    <property type="evidence" value="ECO:0007669"/>
    <property type="project" value="UniProtKB-KW"/>
</dbReference>
<dbReference type="InterPro" id="IPR029060">
    <property type="entry name" value="PIN-like_dom_sf"/>
</dbReference>
<reference evidence="5" key="1">
    <citation type="submission" date="2018-05" db="EMBL/GenBank/DDBJ databases">
        <authorList>
            <person name="Lanie J.A."/>
            <person name="Ng W.-L."/>
            <person name="Kazmierczak K.M."/>
            <person name="Andrzejewski T.M."/>
            <person name="Davidsen T.M."/>
            <person name="Wayne K.J."/>
            <person name="Tettelin H."/>
            <person name="Glass J.I."/>
            <person name="Rusch D."/>
            <person name="Podicherti R."/>
            <person name="Tsui H.-C.T."/>
            <person name="Winkler M.E."/>
        </authorList>
    </citation>
    <scope>NUCLEOTIDE SEQUENCE</scope>
</reference>
<keyword evidence="1" id="KW-0540">Nuclease</keyword>
<dbReference type="SUPFAM" id="SSF88723">
    <property type="entry name" value="PIN domain-like"/>
    <property type="match status" value="1"/>
</dbReference>
<dbReference type="Gene3D" id="1.10.150.20">
    <property type="entry name" value="5' to 3' exonuclease, C-terminal subdomain"/>
    <property type="match status" value="1"/>
</dbReference>
<dbReference type="InterPro" id="IPR036279">
    <property type="entry name" value="5-3_exonuclease_C_sf"/>
</dbReference>
<dbReference type="SMART" id="SM00475">
    <property type="entry name" value="53EXOc"/>
    <property type="match status" value="1"/>
</dbReference>
<keyword evidence="2" id="KW-0378">Hydrolase</keyword>
<proteinExistence type="predicted"/>
<dbReference type="PANTHER" id="PTHR42646">
    <property type="entry name" value="FLAP ENDONUCLEASE XNI"/>
    <property type="match status" value="1"/>
</dbReference>
<dbReference type="SMART" id="SM00279">
    <property type="entry name" value="HhH2"/>
    <property type="match status" value="1"/>
</dbReference>
<organism evidence="5">
    <name type="scientific">marine metagenome</name>
    <dbReference type="NCBI Taxonomy" id="408172"/>
    <lineage>
        <taxon>unclassified sequences</taxon>
        <taxon>metagenomes</taxon>
        <taxon>ecological metagenomes</taxon>
    </lineage>
</organism>
<evidence type="ECO:0000256" key="2">
    <source>
        <dbReference type="ARBA" id="ARBA00022801"/>
    </source>
</evidence>
<dbReference type="InterPro" id="IPR008918">
    <property type="entry name" value="HhH2"/>
</dbReference>
<dbReference type="Gene3D" id="3.40.50.1010">
    <property type="entry name" value="5'-nuclease"/>
    <property type="match status" value="1"/>
</dbReference>
<dbReference type="PANTHER" id="PTHR42646:SF2">
    <property type="entry name" value="5'-3' EXONUCLEASE FAMILY PROTEIN"/>
    <property type="match status" value="1"/>
</dbReference>
<dbReference type="AlphaFoldDB" id="A0A381WUQ5"/>
<dbReference type="CDD" id="cd09898">
    <property type="entry name" value="H3TH_53EXO"/>
    <property type="match status" value="1"/>
</dbReference>
<dbReference type="Pfam" id="PF02739">
    <property type="entry name" value="5_3_exonuc_N"/>
    <property type="match status" value="1"/>
</dbReference>
<dbReference type="InterPro" id="IPR036397">
    <property type="entry name" value="RNaseH_sf"/>
</dbReference>
<accession>A0A381WUQ5</accession>
<dbReference type="EMBL" id="UINC01012905">
    <property type="protein sequence ID" value="SVA56092.1"/>
    <property type="molecule type" value="Genomic_DNA"/>
</dbReference>
<dbReference type="Pfam" id="PF01367">
    <property type="entry name" value="5_3_exonuc"/>
    <property type="match status" value="1"/>
</dbReference>
<dbReference type="GO" id="GO:0008409">
    <property type="term" value="F:5'-3' exonuclease activity"/>
    <property type="evidence" value="ECO:0007669"/>
    <property type="project" value="InterPro"/>
</dbReference>
<evidence type="ECO:0000259" key="4">
    <source>
        <dbReference type="SMART" id="SM00475"/>
    </source>
</evidence>
<name>A0A381WUQ5_9ZZZZ</name>
<dbReference type="SUPFAM" id="SSF47807">
    <property type="entry name" value="5' to 3' exonuclease, C-terminal subdomain"/>
    <property type="match status" value="1"/>
</dbReference>
<dbReference type="CDD" id="cd09859">
    <property type="entry name" value="PIN_53EXO"/>
    <property type="match status" value="1"/>
</dbReference>
<gene>
    <name evidence="5" type="ORF">METZ01_LOCUS108946</name>
</gene>